<protein>
    <submittedName>
        <fullName evidence="2">Uncharacterized protein</fullName>
    </submittedName>
</protein>
<dbReference type="GO" id="GO:0006543">
    <property type="term" value="P:L-glutamine catabolic process"/>
    <property type="evidence" value="ECO:0007669"/>
    <property type="project" value="TreeGrafter"/>
</dbReference>
<dbReference type="InterPro" id="IPR002110">
    <property type="entry name" value="Ankyrin_rpt"/>
</dbReference>
<name>A0A7R9ISN4_9NEOP</name>
<dbReference type="GO" id="GO:0004359">
    <property type="term" value="F:glutaminase activity"/>
    <property type="evidence" value="ECO:0007669"/>
    <property type="project" value="InterPro"/>
</dbReference>
<dbReference type="SMART" id="SM00248">
    <property type="entry name" value="ANK"/>
    <property type="match status" value="1"/>
</dbReference>
<proteinExistence type="predicted"/>
<sequence>MRRHRLSGMDMTLSDYDGRTALHLAAAEGHFDCVEFLLEHCRVPHNCKDR</sequence>
<reference evidence="2" key="1">
    <citation type="submission" date="2020-11" db="EMBL/GenBank/DDBJ databases">
        <authorList>
            <person name="Tran Van P."/>
        </authorList>
    </citation>
    <scope>NUCLEOTIDE SEQUENCE</scope>
</reference>
<dbReference type="Pfam" id="PF00023">
    <property type="entry name" value="Ank"/>
    <property type="match status" value="1"/>
</dbReference>
<gene>
    <name evidence="2" type="ORF">TTEB3V08_LOCUS11800</name>
</gene>
<feature type="repeat" description="ANK" evidence="1">
    <location>
        <begin position="17"/>
        <end position="40"/>
    </location>
</feature>
<dbReference type="GO" id="GO:0006537">
    <property type="term" value="P:glutamate biosynthetic process"/>
    <property type="evidence" value="ECO:0007669"/>
    <property type="project" value="TreeGrafter"/>
</dbReference>
<dbReference type="PROSITE" id="PS50297">
    <property type="entry name" value="ANK_REP_REGION"/>
    <property type="match status" value="1"/>
</dbReference>
<dbReference type="PANTHER" id="PTHR12544:SF29">
    <property type="entry name" value="GLUTAMINASE"/>
    <property type="match status" value="1"/>
</dbReference>
<dbReference type="EMBL" id="OE009743">
    <property type="protein sequence ID" value="CAD7463921.1"/>
    <property type="molecule type" value="Genomic_DNA"/>
</dbReference>
<dbReference type="SUPFAM" id="SSF48403">
    <property type="entry name" value="Ankyrin repeat"/>
    <property type="match status" value="1"/>
</dbReference>
<keyword evidence="1" id="KW-0040">ANK repeat</keyword>
<evidence type="ECO:0000313" key="2">
    <source>
        <dbReference type="EMBL" id="CAD7463921.1"/>
    </source>
</evidence>
<accession>A0A7R9ISN4</accession>
<dbReference type="AlphaFoldDB" id="A0A7R9ISN4"/>
<dbReference type="InterPro" id="IPR036770">
    <property type="entry name" value="Ankyrin_rpt-contain_sf"/>
</dbReference>
<dbReference type="PANTHER" id="PTHR12544">
    <property type="entry name" value="GLUTAMINASE"/>
    <property type="match status" value="1"/>
</dbReference>
<organism evidence="2">
    <name type="scientific">Timema tahoe</name>
    <dbReference type="NCBI Taxonomy" id="61484"/>
    <lineage>
        <taxon>Eukaryota</taxon>
        <taxon>Metazoa</taxon>
        <taxon>Ecdysozoa</taxon>
        <taxon>Arthropoda</taxon>
        <taxon>Hexapoda</taxon>
        <taxon>Insecta</taxon>
        <taxon>Pterygota</taxon>
        <taxon>Neoptera</taxon>
        <taxon>Polyneoptera</taxon>
        <taxon>Phasmatodea</taxon>
        <taxon>Timematodea</taxon>
        <taxon>Timematoidea</taxon>
        <taxon>Timematidae</taxon>
        <taxon>Timema</taxon>
    </lineage>
</organism>
<dbReference type="PROSITE" id="PS50088">
    <property type="entry name" value="ANK_REPEAT"/>
    <property type="match status" value="1"/>
</dbReference>
<dbReference type="InterPro" id="IPR015868">
    <property type="entry name" value="Glutaminase"/>
</dbReference>
<evidence type="ECO:0000256" key="1">
    <source>
        <dbReference type="PROSITE-ProRule" id="PRU00023"/>
    </source>
</evidence>
<dbReference type="Gene3D" id="1.25.40.20">
    <property type="entry name" value="Ankyrin repeat-containing domain"/>
    <property type="match status" value="1"/>
</dbReference>